<dbReference type="AlphaFoldDB" id="A0A2K9E5D0"/>
<organism evidence="1 3">
    <name type="scientific">Acetivibrio saccincola</name>
    <dbReference type="NCBI Taxonomy" id="1677857"/>
    <lineage>
        <taxon>Bacteria</taxon>
        <taxon>Bacillati</taxon>
        <taxon>Bacillota</taxon>
        <taxon>Clostridia</taxon>
        <taxon>Eubacteriales</taxon>
        <taxon>Oscillospiraceae</taxon>
        <taxon>Acetivibrio</taxon>
    </lineage>
</organism>
<protein>
    <submittedName>
        <fullName evidence="1">Uncharacterized protein</fullName>
    </submittedName>
</protein>
<name>A0A2K9E5D0_9FIRM</name>
<accession>A0A2K9E5D0</accession>
<dbReference type="EMBL" id="NEMB01000003">
    <property type="protein sequence ID" value="PQQ65988.1"/>
    <property type="molecule type" value="Genomic_DNA"/>
</dbReference>
<gene>
    <name evidence="2" type="ORF">B9R14_03870</name>
    <name evidence="1" type="ORF">HVS_15455</name>
</gene>
<dbReference type="Proteomes" id="UP000233534">
    <property type="component" value="Chromosome"/>
</dbReference>
<dbReference type="RefSeq" id="WP_101303659.1">
    <property type="nucleotide sequence ID" value="NZ_CP025197.1"/>
</dbReference>
<evidence type="ECO:0000313" key="3">
    <source>
        <dbReference type="Proteomes" id="UP000233534"/>
    </source>
</evidence>
<evidence type="ECO:0000313" key="4">
    <source>
        <dbReference type="Proteomes" id="UP000239720"/>
    </source>
</evidence>
<sequence length="323" mass="36846">MTNLGLIVFSSKEESKLLKIKRFFLRKFIDEPTKKIKINEELNIYIIRIKYTLEEINKFKRFKIKRFKKNIYKYSVENRLDKCILPVSAPESLEFGICIKNPFSGHFIYAALLVNILEIIAEKKGVSIKEFEIGILHGDNNNLLYSYIKLLSPLVKFITIITNKKKNIQEEIDKIYYETGLSIRLTEDIESGLDGLDIIINLGDFNNFKKGKKIKSNAIVINYGTLNSDEIIFSNIVVNGISIKFDNSFESALDKNTISCFTKLELASIIFCHSEDRTNVNGNIADNSTVSSILSQFLKSGYKITSLVGSFQGTECKNLDLKI</sequence>
<evidence type="ECO:0000313" key="1">
    <source>
        <dbReference type="EMBL" id="AUG58932.1"/>
    </source>
</evidence>
<dbReference type="KEGG" id="hsc:HVS_15455"/>
<evidence type="ECO:0000313" key="2">
    <source>
        <dbReference type="EMBL" id="PQQ65988.1"/>
    </source>
</evidence>
<dbReference type="EMBL" id="CP025197">
    <property type="protein sequence ID" value="AUG58932.1"/>
    <property type="molecule type" value="Genomic_DNA"/>
</dbReference>
<proteinExistence type="predicted"/>
<reference evidence="2 4" key="2">
    <citation type="journal article" date="2018" name="Syst. Appl. Microbiol.">
        <title>Characterization and high-quality draft genome sequence of Herbivorax saccincola A7, an anaerobic, alkaliphilic, thermophilic, cellulolytic, and xylanolytic bacterium.</title>
        <authorList>
            <person name="Aikawa S."/>
            <person name="Baramee S."/>
            <person name="Sermsathanaswadi J."/>
            <person name="Thianheng P."/>
            <person name="Tachaapaikoon C."/>
            <person name="Shikata A."/>
            <person name="Waeonukul R."/>
            <person name="Pason P."/>
            <person name="Ratanakhanokchai K."/>
            <person name="Kosugi A."/>
        </authorList>
    </citation>
    <scope>NUCLEOTIDE SEQUENCE [LARGE SCALE GENOMIC DNA]</scope>
    <source>
        <strain evidence="2 4">A7</strain>
    </source>
</reference>
<dbReference type="Proteomes" id="UP000239720">
    <property type="component" value="Unassembled WGS sequence"/>
</dbReference>
<keyword evidence="3" id="KW-1185">Reference proteome</keyword>
<reference evidence="1 3" key="1">
    <citation type="submission" date="2017-12" db="EMBL/GenBank/DDBJ databases">
        <title>Complete genome sequence of Herbivorax saccincola GGR1, a novel Cellulosome-producing hydrolytic bacterium in a thermophilic biogas plant, established by Illumina and Nanopore MinION sequencing.</title>
        <authorList>
            <person name="Pechtl A."/>
            <person name="Ruckert C."/>
            <person name="Koeck D.E."/>
            <person name="Maus I."/>
            <person name="Winkler A."/>
            <person name="Kalinowski J."/>
            <person name="Puhler A."/>
            <person name="Schwarz W.W."/>
            <person name="Zverlov V.V."/>
            <person name="Schluter A."/>
            <person name="Liebl W."/>
        </authorList>
    </citation>
    <scope>NUCLEOTIDE SEQUENCE [LARGE SCALE GENOMIC DNA]</scope>
    <source>
        <strain evidence="1">GGR1</strain>
        <strain evidence="3">SR1</strain>
    </source>
</reference>
<dbReference type="OrthoDB" id="2083685at2"/>